<protein>
    <submittedName>
        <fullName evidence="3">Transcriptional regulator, contains XRE-family HTH domain</fullName>
    </submittedName>
</protein>
<reference evidence="3 4" key="1">
    <citation type="submission" date="2016-10" db="EMBL/GenBank/DDBJ databases">
        <authorList>
            <person name="de Groot N.N."/>
        </authorList>
    </citation>
    <scope>NUCLEOTIDE SEQUENCE [LARGE SCALE GENOMIC DNA]</scope>
    <source>
        <strain evidence="3 4">DSM 19981</strain>
    </source>
</reference>
<evidence type="ECO:0000259" key="2">
    <source>
        <dbReference type="PROSITE" id="PS50943"/>
    </source>
</evidence>
<evidence type="ECO:0000256" key="1">
    <source>
        <dbReference type="ARBA" id="ARBA00023125"/>
    </source>
</evidence>
<sequence>MMPERRRRTYSENLDIALGQRIRRLRIIRNMSQNDLARHLGMTFQQIQKYEMGRNRISVGSMVMIAQALDTSVALLMHGLEAHLERGPREDERAPLSKDLVQEAQQLAEGLEMMGLFNEISSAEARATLRSLAVMLRVLPGEGNRDVLVQQRCSRLRFGADDSPAAYVMAE</sequence>
<dbReference type="PROSITE" id="PS50943">
    <property type="entry name" value="HTH_CROC1"/>
    <property type="match status" value="1"/>
</dbReference>
<evidence type="ECO:0000313" key="3">
    <source>
        <dbReference type="EMBL" id="SFL09623.1"/>
    </source>
</evidence>
<dbReference type="GO" id="GO:0005829">
    <property type="term" value="C:cytosol"/>
    <property type="evidence" value="ECO:0007669"/>
    <property type="project" value="TreeGrafter"/>
</dbReference>
<proteinExistence type="predicted"/>
<dbReference type="EMBL" id="FOSQ01000019">
    <property type="protein sequence ID" value="SFL09623.1"/>
    <property type="molecule type" value="Genomic_DNA"/>
</dbReference>
<dbReference type="GO" id="GO:0003677">
    <property type="term" value="F:DNA binding"/>
    <property type="evidence" value="ECO:0007669"/>
    <property type="project" value="UniProtKB-KW"/>
</dbReference>
<feature type="domain" description="HTH cro/C1-type" evidence="2">
    <location>
        <begin position="22"/>
        <end position="76"/>
    </location>
</feature>
<dbReference type="Pfam" id="PF01381">
    <property type="entry name" value="HTH_3"/>
    <property type="match status" value="1"/>
</dbReference>
<keyword evidence="4" id="KW-1185">Reference proteome</keyword>
<dbReference type="GO" id="GO:0003700">
    <property type="term" value="F:DNA-binding transcription factor activity"/>
    <property type="evidence" value="ECO:0007669"/>
    <property type="project" value="TreeGrafter"/>
</dbReference>
<accession>A0A1I4EWP4</accession>
<dbReference type="InterPro" id="IPR050807">
    <property type="entry name" value="TransReg_Diox_bact_type"/>
</dbReference>
<dbReference type="Gene3D" id="1.10.260.40">
    <property type="entry name" value="lambda repressor-like DNA-binding domains"/>
    <property type="match status" value="1"/>
</dbReference>
<organism evidence="3 4">
    <name type="scientific">Falsiroseomonas stagni DSM 19981</name>
    <dbReference type="NCBI Taxonomy" id="1123062"/>
    <lineage>
        <taxon>Bacteria</taxon>
        <taxon>Pseudomonadati</taxon>
        <taxon>Pseudomonadota</taxon>
        <taxon>Alphaproteobacteria</taxon>
        <taxon>Acetobacterales</taxon>
        <taxon>Roseomonadaceae</taxon>
        <taxon>Falsiroseomonas</taxon>
    </lineage>
</organism>
<dbReference type="SMART" id="SM00530">
    <property type="entry name" value="HTH_XRE"/>
    <property type="match status" value="1"/>
</dbReference>
<dbReference type="InterPro" id="IPR010982">
    <property type="entry name" value="Lambda_DNA-bd_dom_sf"/>
</dbReference>
<dbReference type="AlphaFoldDB" id="A0A1I4EWP4"/>
<name>A0A1I4EWP4_9PROT</name>
<dbReference type="PANTHER" id="PTHR46797:SF1">
    <property type="entry name" value="METHYLPHOSPHONATE SYNTHASE"/>
    <property type="match status" value="1"/>
</dbReference>
<keyword evidence="1" id="KW-0238">DNA-binding</keyword>
<evidence type="ECO:0000313" key="4">
    <source>
        <dbReference type="Proteomes" id="UP000199473"/>
    </source>
</evidence>
<dbReference type="Proteomes" id="UP000199473">
    <property type="component" value="Unassembled WGS sequence"/>
</dbReference>
<dbReference type="CDD" id="cd00093">
    <property type="entry name" value="HTH_XRE"/>
    <property type="match status" value="1"/>
</dbReference>
<gene>
    <name evidence="3" type="ORF">SAMN02745775_11950</name>
</gene>
<dbReference type="InterPro" id="IPR001387">
    <property type="entry name" value="Cro/C1-type_HTH"/>
</dbReference>
<dbReference type="STRING" id="1123062.SAMN02745775_11950"/>
<dbReference type="SUPFAM" id="SSF47413">
    <property type="entry name" value="lambda repressor-like DNA-binding domains"/>
    <property type="match status" value="1"/>
</dbReference>
<dbReference type="PANTHER" id="PTHR46797">
    <property type="entry name" value="HTH-TYPE TRANSCRIPTIONAL REGULATOR"/>
    <property type="match status" value="1"/>
</dbReference>